<feature type="region of interest" description="Disordered" evidence="4">
    <location>
        <begin position="463"/>
        <end position="483"/>
    </location>
</feature>
<dbReference type="InterPro" id="IPR036291">
    <property type="entry name" value="NAD(P)-bd_dom_sf"/>
</dbReference>
<dbReference type="SUPFAM" id="SSF51735">
    <property type="entry name" value="NAD(P)-binding Rossmann-fold domains"/>
    <property type="match status" value="1"/>
</dbReference>
<evidence type="ECO:0000256" key="3">
    <source>
        <dbReference type="ARBA" id="ARBA00022840"/>
    </source>
</evidence>
<dbReference type="Gene3D" id="3.30.470.20">
    <property type="entry name" value="ATP-grasp fold, B domain"/>
    <property type="match status" value="1"/>
</dbReference>
<dbReference type="Pfam" id="PF13549">
    <property type="entry name" value="ATP-grasp_5"/>
    <property type="match status" value="1"/>
</dbReference>
<dbReference type="SUPFAM" id="SSF55729">
    <property type="entry name" value="Acyl-CoA N-acyltransferases (Nat)"/>
    <property type="match status" value="1"/>
</dbReference>
<dbReference type="InterPro" id="IPR000182">
    <property type="entry name" value="GNAT_dom"/>
</dbReference>
<dbReference type="Pfam" id="PF19045">
    <property type="entry name" value="Ligase_CoA_2"/>
    <property type="match status" value="1"/>
</dbReference>
<keyword evidence="3" id="KW-0067">ATP-binding</keyword>
<evidence type="ECO:0000313" key="7">
    <source>
        <dbReference type="Proteomes" id="UP001549320"/>
    </source>
</evidence>
<dbReference type="Gene3D" id="3.40.630.30">
    <property type="match status" value="1"/>
</dbReference>
<sequence length="908" mass="96673">MLHRYACAMSIRNLDSLFDPRSVAVIGASERPFSVGGTLWRNMRSEGETVKVYPVNPKYQALSGERCYARVADLPETPELAVICTPASTVVDLIRQLARRGTQAAVVITAGLSGEQKQAMLEAARPTLLRILGPNCVGLLAPHAGLNASFAHIPARPGELAFISQSGALVTAMLDWADARRIGFSHFVSLGEHADVDFGDMLDYLASDARTRAILLYIESIDQARKFMSAARAAARNKPVIVVKAGRSAQGQKAAASHTGALAGADGVYDAAIARAGMLRVDSLEELFLAAEILTRFKGPIGDRVTILTNGGGAGVMAADAAAASNVPLAELGAPAVGDLDAVLPANWSRGNPVDIIGDAPAQRYVDALNALSRHPDDTGTILFIHAPTAIVPATDIARAMVPAIQPTGKPGLPLISAWVGGHAVAEARELFLEAGIACYDMPEQAVQAIGMLQRYGHNQAELSEAPPSAPVEGPVSDKSRPDTARVQAIVSKVLASGRDLLTEPEAKDVCEAYRIPVVATRSVAADPEAAANEAASIGFPVVMKILSEDISHKSDVGGVVLNLQDAEAVRTAAREMLTRITNSHPEARLDGFTVQQMVKMHQAQELIIGASVDPTFGPVILFGQGGTAVEVMKDSAMALPPLNASLARALIERTRVSKLLAGYRDVPRVDMDAIVATLQAVSQLLADVPEIAELDINPLIVNHAGAIALDARVRVSAKAPAGSAHFAIRPYPEKLIETMVWQGQALTLRPIRPEDESQHRAFLESLDPDDIRMRVFYSRRTMERSELARLVQIDYAREMAFVATITEADGTEKTLGVARAQADPDNIGAEFGIILRPALKGTGLGRILMDKLIGYQRSVGTRSLTATMLTENHRMRQLAQALGFAEQASADSAGTSTLTLDLQTLHN</sequence>
<comment type="caution">
    <text evidence="6">The sequence shown here is derived from an EMBL/GenBank/DDBJ whole genome shotgun (WGS) entry which is preliminary data.</text>
</comment>
<evidence type="ECO:0000256" key="4">
    <source>
        <dbReference type="SAM" id="MobiDB-lite"/>
    </source>
</evidence>
<evidence type="ECO:0000256" key="2">
    <source>
        <dbReference type="ARBA" id="ARBA00022741"/>
    </source>
</evidence>
<feature type="domain" description="N-acetyltransferase" evidence="5">
    <location>
        <begin position="747"/>
        <end position="904"/>
    </location>
</feature>
<keyword evidence="1" id="KW-0436">Ligase</keyword>
<dbReference type="InterPro" id="IPR003781">
    <property type="entry name" value="CoA-bd"/>
</dbReference>
<dbReference type="PANTHER" id="PTHR43334">
    <property type="entry name" value="ACETATE--COA LIGASE [ADP-FORMING]"/>
    <property type="match status" value="1"/>
</dbReference>
<evidence type="ECO:0000313" key="6">
    <source>
        <dbReference type="EMBL" id="MET4579857.1"/>
    </source>
</evidence>
<dbReference type="InterPro" id="IPR016102">
    <property type="entry name" value="Succinyl-CoA_synth-like"/>
</dbReference>
<dbReference type="Proteomes" id="UP001549320">
    <property type="component" value="Unassembled WGS sequence"/>
</dbReference>
<dbReference type="EMBL" id="JBEPSH010000012">
    <property type="protein sequence ID" value="MET4579857.1"/>
    <property type="molecule type" value="Genomic_DNA"/>
</dbReference>
<protein>
    <submittedName>
        <fullName evidence="6">Acetyltransferase</fullName>
    </submittedName>
</protein>
<dbReference type="PANTHER" id="PTHR43334:SF1">
    <property type="entry name" value="3-HYDROXYPROPIONATE--COA LIGASE [ADP-FORMING]"/>
    <property type="match status" value="1"/>
</dbReference>
<evidence type="ECO:0000259" key="5">
    <source>
        <dbReference type="PROSITE" id="PS51186"/>
    </source>
</evidence>
<dbReference type="Pfam" id="PF13607">
    <property type="entry name" value="Succ_CoA_lig"/>
    <property type="match status" value="1"/>
</dbReference>
<gene>
    <name evidence="6" type="ORF">ABIE13_004994</name>
</gene>
<dbReference type="Gene3D" id="3.40.50.720">
    <property type="entry name" value="NAD(P)-binding Rossmann-like Domain"/>
    <property type="match status" value="1"/>
</dbReference>
<dbReference type="Pfam" id="PF13302">
    <property type="entry name" value="Acetyltransf_3"/>
    <property type="match status" value="1"/>
</dbReference>
<name>A0ABV2QFP1_9BURK</name>
<dbReference type="InterPro" id="IPR016181">
    <property type="entry name" value="Acyl_CoA_acyltransferase"/>
</dbReference>
<dbReference type="Gene3D" id="3.40.50.261">
    <property type="entry name" value="Succinyl-CoA synthetase domains"/>
    <property type="match status" value="2"/>
</dbReference>
<accession>A0ABV2QFP1</accession>
<dbReference type="SUPFAM" id="SSF52210">
    <property type="entry name" value="Succinyl-CoA synthetase domains"/>
    <property type="match status" value="2"/>
</dbReference>
<organism evidence="6 7">
    <name type="scientific">Ottowia thiooxydans</name>
    <dbReference type="NCBI Taxonomy" id="219182"/>
    <lineage>
        <taxon>Bacteria</taxon>
        <taxon>Pseudomonadati</taxon>
        <taxon>Pseudomonadota</taxon>
        <taxon>Betaproteobacteria</taxon>
        <taxon>Burkholderiales</taxon>
        <taxon>Comamonadaceae</taxon>
        <taxon>Ottowia</taxon>
    </lineage>
</organism>
<dbReference type="InterPro" id="IPR051538">
    <property type="entry name" value="Acyl-CoA_Synth/Transferase"/>
</dbReference>
<evidence type="ECO:0000256" key="1">
    <source>
        <dbReference type="ARBA" id="ARBA00022598"/>
    </source>
</evidence>
<proteinExistence type="predicted"/>
<reference evidence="6 7" key="1">
    <citation type="submission" date="2024-06" db="EMBL/GenBank/DDBJ databases">
        <title>Sorghum-associated microbial communities from plants grown in Nebraska, USA.</title>
        <authorList>
            <person name="Schachtman D."/>
        </authorList>
    </citation>
    <scope>NUCLEOTIDE SEQUENCE [LARGE SCALE GENOMIC DNA]</scope>
    <source>
        <strain evidence="6 7">2709</strain>
    </source>
</reference>
<dbReference type="InterPro" id="IPR043938">
    <property type="entry name" value="Ligase_CoA_dom"/>
</dbReference>
<dbReference type="InterPro" id="IPR013815">
    <property type="entry name" value="ATP_grasp_subdomain_1"/>
</dbReference>
<dbReference type="InterPro" id="IPR032875">
    <property type="entry name" value="Succ_CoA_lig_flav_dom"/>
</dbReference>
<dbReference type="SMART" id="SM00881">
    <property type="entry name" value="CoA_binding"/>
    <property type="match status" value="1"/>
</dbReference>
<dbReference type="SUPFAM" id="SSF56059">
    <property type="entry name" value="Glutathione synthetase ATP-binding domain-like"/>
    <property type="match status" value="1"/>
</dbReference>
<dbReference type="PROSITE" id="PS51186">
    <property type="entry name" value="GNAT"/>
    <property type="match status" value="1"/>
</dbReference>
<keyword evidence="7" id="KW-1185">Reference proteome</keyword>
<dbReference type="Pfam" id="PF13380">
    <property type="entry name" value="CoA_binding_2"/>
    <property type="match status" value="1"/>
</dbReference>
<dbReference type="Gene3D" id="3.30.1490.20">
    <property type="entry name" value="ATP-grasp fold, A domain"/>
    <property type="match status" value="1"/>
</dbReference>
<keyword evidence="2" id="KW-0547">Nucleotide-binding</keyword>